<dbReference type="PANTHER" id="PTHR46844:SF1">
    <property type="entry name" value="SLR5058 PROTEIN"/>
    <property type="match status" value="1"/>
</dbReference>
<dbReference type="EMBL" id="VDLY02000007">
    <property type="protein sequence ID" value="KAB8165729.1"/>
    <property type="molecule type" value="Genomic_DNA"/>
</dbReference>
<comment type="caution">
    <text evidence="2">The sequence shown here is derived from an EMBL/GenBank/DDBJ whole genome shotgun (WGS) entry which is preliminary data.</text>
</comment>
<dbReference type="PANTHER" id="PTHR46844">
    <property type="entry name" value="SLR5058 PROTEIN"/>
    <property type="match status" value="1"/>
</dbReference>
<accession>A0A5N6AD21</accession>
<gene>
    <name evidence="2" type="ORF">FH607_012340</name>
</gene>
<dbReference type="Pfam" id="PF13646">
    <property type="entry name" value="HEAT_2"/>
    <property type="match status" value="2"/>
</dbReference>
<keyword evidence="3" id="KW-1185">Reference proteome</keyword>
<dbReference type="RefSeq" id="WP_139667735.1">
    <property type="nucleotide sequence ID" value="NZ_VDLY02000007.1"/>
</dbReference>
<reference evidence="2" key="1">
    <citation type="submission" date="2019-10" db="EMBL/GenBank/DDBJ databases">
        <title>Nonomuraea sp. nov., isolated from Phyllanthus amarus.</title>
        <authorList>
            <person name="Klykleung N."/>
            <person name="Tanasupawat S."/>
        </authorList>
    </citation>
    <scope>NUCLEOTIDE SEQUENCE [LARGE SCALE GENOMIC DNA]</scope>
    <source>
        <strain evidence="2">3MP-10</strain>
    </source>
</reference>
<dbReference type="Gene3D" id="3.40.50.300">
    <property type="entry name" value="P-loop containing nucleotide triphosphate hydrolases"/>
    <property type="match status" value="1"/>
</dbReference>
<dbReference type="InterPro" id="IPR011989">
    <property type="entry name" value="ARM-like"/>
</dbReference>
<name>A0A5N6AD21_9ACTN</name>
<dbReference type="SUPFAM" id="SSF52540">
    <property type="entry name" value="P-loop containing nucleoside triphosphate hydrolases"/>
    <property type="match status" value="1"/>
</dbReference>
<dbReference type="Gene3D" id="1.25.10.10">
    <property type="entry name" value="Leucine-rich Repeat Variant"/>
    <property type="match status" value="2"/>
</dbReference>
<evidence type="ECO:0000313" key="3">
    <source>
        <dbReference type="Proteomes" id="UP000314251"/>
    </source>
</evidence>
<organism evidence="2 3">
    <name type="scientific">Streptomyces mimosae</name>
    <dbReference type="NCBI Taxonomy" id="2586635"/>
    <lineage>
        <taxon>Bacteria</taxon>
        <taxon>Bacillati</taxon>
        <taxon>Actinomycetota</taxon>
        <taxon>Actinomycetes</taxon>
        <taxon>Kitasatosporales</taxon>
        <taxon>Streptomycetaceae</taxon>
        <taxon>Streptomyces</taxon>
    </lineage>
</organism>
<dbReference type="SUPFAM" id="SSF48371">
    <property type="entry name" value="ARM repeat"/>
    <property type="match status" value="2"/>
</dbReference>
<dbReference type="PROSITE" id="PS50837">
    <property type="entry name" value="NACHT"/>
    <property type="match status" value="1"/>
</dbReference>
<dbReference type="InterPro" id="IPR016024">
    <property type="entry name" value="ARM-type_fold"/>
</dbReference>
<evidence type="ECO:0000313" key="2">
    <source>
        <dbReference type="EMBL" id="KAB8165729.1"/>
    </source>
</evidence>
<protein>
    <submittedName>
        <fullName evidence="2">NACHT domain-containing protein</fullName>
    </submittedName>
</protein>
<evidence type="ECO:0000259" key="1">
    <source>
        <dbReference type="PROSITE" id="PS50837"/>
    </source>
</evidence>
<dbReference type="InterPro" id="IPR027417">
    <property type="entry name" value="P-loop_NTPase"/>
</dbReference>
<sequence length="1024" mass="113415">MTGGTGGVRAARTGNASATAGGLANSGVLQIQQLVLQLRSVEGESMVDVEQALNAYTRRVREAYGRLDMEVLTPLSDQGEHQVIELREVFVPPGVREGAPPSTLPPELARRLAEDDDPAPTDRETQRAHRLVEPLLDVLGSERHPRLVLLGNPGAGKSTLGRHLTLTLTQDGPADVLEPLRGRLPLLIELRRCAEERWRDATFEDFLDHLHRTDGLSVPTPVLRQLLAGGRAVVVFDGLDEIFDPAARGRVAQRIAAFASRYPQVRVVVTSRIVGYRQGTLAAAGFSHYTVQDLTDEQIAEFARRWYAVACPEDPALAEILVKRVTDAVAHSRAVRELAGNPLLLTILAIIGRRRTLPRDRQGVYEHAVTVLVAHLDQDVKHLDPAGSPEVREVLEALDARDLLELLRLIARHMQNGEGGIAGNFLHADDLESIIRDYLATFELPPVLARKTARALVHQLRERNFILAHYGGDIYGFVHRAFLEYLAASDIVHRYQEEREWTPEELVGDVLLPRADDEAWAEILLLVTGQLNPADVGLLVDQLIERYRASGDAGLLVLAVRALAEVRRIGVPAMVTRSEAVVDALTNHTEMSPFHWLPAWYIMATFGDHWAGRARLVRWFLLLGQFVLPAWYLSARMSLFNILEPFLYRAPGTPAVLAAHAPVPRVRVAALDALTRLYPEGDQHRHLELVRDRALNDPSPETRAGALTVLAGQQPGETGQLLLERAVNDPDPAPRLAALHGLRREWNQTRAVAEDRAQNDPDPTVRGAAIGFLRMRWPEEFPDGSEEPLVNSADAQILVTEQRAVSDPDPEVRASALEALPWRRLPRAWWETRAIVDPDPGPRATALKRLAHHWPQEARRLLTDRAVHDFEPEPRATALRSLVENRSNPPLELLQDRAVNDPHHDPRLLALRLLAQRAPDIARPLVRDRARNDPHPDVRLYALRMWAVADPAIGPLLLERLRRDPDGVVRAGVAWSLAFGWYQDAEVLGAIRALAAEDPDAEVRAQATAALAAGEAMAAGADHA</sequence>
<dbReference type="InterPro" id="IPR007111">
    <property type="entry name" value="NACHT_NTPase"/>
</dbReference>
<proteinExistence type="predicted"/>
<dbReference type="Proteomes" id="UP000314251">
    <property type="component" value="Unassembled WGS sequence"/>
</dbReference>
<feature type="domain" description="NACHT" evidence="1">
    <location>
        <begin position="145"/>
        <end position="272"/>
    </location>
</feature>
<dbReference type="OrthoDB" id="135105at2"/>
<dbReference type="AlphaFoldDB" id="A0A5N6AD21"/>
<dbReference type="Pfam" id="PF05729">
    <property type="entry name" value="NACHT"/>
    <property type="match status" value="1"/>
</dbReference>